<reference evidence="4 5" key="1">
    <citation type="journal article" date="2024" name="J. Plant Pathol.">
        <title>Sequence and assembly of the genome of Seiridium unicorne, isolate CBS 538.82, causal agent of cypress canker disease.</title>
        <authorList>
            <person name="Scali E."/>
            <person name="Rocca G.D."/>
            <person name="Danti R."/>
            <person name="Garbelotto M."/>
            <person name="Barberini S."/>
            <person name="Baroncelli R."/>
            <person name="Emiliani G."/>
        </authorList>
    </citation>
    <scope>NUCLEOTIDE SEQUENCE [LARGE SCALE GENOMIC DNA]</scope>
    <source>
        <strain evidence="4 5">BM-138-508</strain>
    </source>
</reference>
<feature type="transmembrane region" description="Helical" evidence="2">
    <location>
        <begin position="12"/>
        <end position="32"/>
    </location>
</feature>
<evidence type="ECO:0000256" key="1">
    <source>
        <dbReference type="ARBA" id="ARBA00022801"/>
    </source>
</evidence>
<dbReference type="Gene3D" id="3.40.50.1820">
    <property type="entry name" value="alpha/beta hydrolase"/>
    <property type="match status" value="1"/>
</dbReference>
<name>A0ABR2UUD8_9PEZI</name>
<protein>
    <submittedName>
        <fullName evidence="4">Alpha/Beta hydrolase protein</fullName>
    </submittedName>
</protein>
<keyword evidence="1 4" id="KW-0378">Hydrolase</keyword>
<dbReference type="PANTHER" id="PTHR48081:SF8">
    <property type="entry name" value="ALPHA_BETA HYDROLASE FOLD-3 DOMAIN-CONTAINING PROTEIN-RELATED"/>
    <property type="match status" value="1"/>
</dbReference>
<dbReference type="InterPro" id="IPR029058">
    <property type="entry name" value="AB_hydrolase_fold"/>
</dbReference>
<evidence type="ECO:0000259" key="3">
    <source>
        <dbReference type="Pfam" id="PF07859"/>
    </source>
</evidence>
<accession>A0ABR2UUD8</accession>
<keyword evidence="2" id="KW-0472">Membrane</keyword>
<dbReference type="InterPro" id="IPR050300">
    <property type="entry name" value="GDXG_lipolytic_enzyme"/>
</dbReference>
<feature type="domain" description="Alpha/beta hydrolase fold-3" evidence="3">
    <location>
        <begin position="84"/>
        <end position="287"/>
    </location>
</feature>
<dbReference type="InterPro" id="IPR013094">
    <property type="entry name" value="AB_hydrolase_3"/>
</dbReference>
<dbReference type="SUPFAM" id="SSF53474">
    <property type="entry name" value="alpha/beta-Hydrolases"/>
    <property type="match status" value="1"/>
</dbReference>
<dbReference type="EMBL" id="JARVKF010000392">
    <property type="protein sequence ID" value="KAK9418270.1"/>
    <property type="molecule type" value="Genomic_DNA"/>
</dbReference>
<evidence type="ECO:0000256" key="2">
    <source>
        <dbReference type="SAM" id="Phobius"/>
    </source>
</evidence>
<dbReference type="Pfam" id="PF07859">
    <property type="entry name" value="Abhydrolase_3"/>
    <property type="match status" value="1"/>
</dbReference>
<evidence type="ECO:0000313" key="4">
    <source>
        <dbReference type="EMBL" id="KAK9418270.1"/>
    </source>
</evidence>
<comment type="caution">
    <text evidence="4">The sequence shown here is derived from an EMBL/GenBank/DDBJ whole genome shotgun (WGS) entry which is preliminary data.</text>
</comment>
<gene>
    <name evidence="4" type="ORF">SUNI508_08231</name>
</gene>
<keyword evidence="2" id="KW-1133">Transmembrane helix</keyword>
<sequence length="318" mass="35885">MVSLLWPQEFGFFQYLRLKATVVLYRIMVIFLDPFMMRRERHLVSPEVRLERIKIPSRDSGRYISGDLYYPPGYSSSSPTPLLINWHGSAFIIPALGHDAVICSRIAREAGIVVLDADYRKAPEHPFPEPPQDVEDVLKWVMTQGRFDLQRIAVMGFSAGGCLALVAATAFRKKFAHLINILLAISVYPATDHTILAEDKKVPNPIKAIPTGGMRLMTDCYIPNKDMRKNPLASPIFADPADYPDTTAIITVEGDTLRPEAEALADVLEKNGRNVFRHNISGFWHGFDKCAKKGTVEWKKRDELIDMMLNLLRGAFKL</sequence>
<dbReference type="Proteomes" id="UP001408356">
    <property type="component" value="Unassembled WGS sequence"/>
</dbReference>
<feature type="transmembrane region" description="Helical" evidence="2">
    <location>
        <begin position="152"/>
        <end position="171"/>
    </location>
</feature>
<dbReference type="PANTHER" id="PTHR48081">
    <property type="entry name" value="AB HYDROLASE SUPERFAMILY PROTEIN C4A8.06C"/>
    <property type="match status" value="1"/>
</dbReference>
<dbReference type="GO" id="GO:0016787">
    <property type="term" value="F:hydrolase activity"/>
    <property type="evidence" value="ECO:0007669"/>
    <property type="project" value="UniProtKB-KW"/>
</dbReference>
<organism evidence="4 5">
    <name type="scientific">Seiridium unicorne</name>
    <dbReference type="NCBI Taxonomy" id="138068"/>
    <lineage>
        <taxon>Eukaryota</taxon>
        <taxon>Fungi</taxon>
        <taxon>Dikarya</taxon>
        <taxon>Ascomycota</taxon>
        <taxon>Pezizomycotina</taxon>
        <taxon>Sordariomycetes</taxon>
        <taxon>Xylariomycetidae</taxon>
        <taxon>Amphisphaeriales</taxon>
        <taxon>Sporocadaceae</taxon>
        <taxon>Seiridium</taxon>
    </lineage>
</organism>
<evidence type="ECO:0000313" key="5">
    <source>
        <dbReference type="Proteomes" id="UP001408356"/>
    </source>
</evidence>
<proteinExistence type="predicted"/>
<keyword evidence="5" id="KW-1185">Reference proteome</keyword>
<keyword evidence="2" id="KW-0812">Transmembrane</keyword>